<evidence type="ECO:0000256" key="2">
    <source>
        <dbReference type="SAM" id="SignalP"/>
    </source>
</evidence>
<dbReference type="Pfam" id="PF18962">
    <property type="entry name" value="Por_Secre_tail"/>
    <property type="match status" value="1"/>
</dbReference>
<gene>
    <name evidence="4" type="ORF">SAMN06296427_11178</name>
</gene>
<evidence type="ECO:0000256" key="1">
    <source>
        <dbReference type="ARBA" id="ARBA00022729"/>
    </source>
</evidence>
<keyword evidence="5" id="KW-1185">Reference proteome</keyword>
<dbReference type="EMBL" id="FWXS01000011">
    <property type="protein sequence ID" value="SMC88710.1"/>
    <property type="molecule type" value="Genomic_DNA"/>
</dbReference>
<sequence length="455" mass="50001">MKKILLTTILFAGMIAFAQDCSYGTVTDNTASGGNITTGGMYEYSSAADFDVPFGTILTVNQVKLNVTKGEADLEYVRIKFLEDANGKPGEPFQTFENVTPTSQMYLYATEIEGMDVYEVTVDLPSTFALSKGKYYLEVQGAPGDGVAVGWEITDQETTSVGRFDFNKFDTDPWFGGFSYYDNVFQVLGTCADSGEEQPDYGDACSQGNASNEYETGLNLRGGSLTDDFIVPANTTFYLTDFKISTLQLGNIVNASISIRNSIDDRPGDVIYTVANKGPKTENFFGYHPFEGFPLEVVAVELEFEFDEAIELTEGKYFIEMHNVVNVPFTDFLAWEATSLEGIGGNAFESFDGETWTEVEGLNLVFDVSGFCKETLGVNDLTKADFSFYPNPVKDELNIISKSEIKNVSIYNVSGQKVLNSNSKKINTSALLTGVYLVKAELGNGQIETFKIVKK</sequence>
<evidence type="ECO:0000313" key="4">
    <source>
        <dbReference type="EMBL" id="SMC88710.1"/>
    </source>
</evidence>
<dbReference type="AlphaFoldDB" id="A0A1W2CU05"/>
<feature type="domain" description="Secretion system C-terminal sorting" evidence="3">
    <location>
        <begin position="389"/>
        <end position="448"/>
    </location>
</feature>
<dbReference type="RefSeq" id="WP_084018840.1">
    <property type="nucleotide sequence ID" value="NZ_FWXS01000011.1"/>
</dbReference>
<dbReference type="Proteomes" id="UP000192393">
    <property type="component" value="Unassembled WGS sequence"/>
</dbReference>
<protein>
    <submittedName>
        <fullName evidence="4">Por secretion system C-terminal sorting domain-containing protein</fullName>
    </submittedName>
</protein>
<accession>A0A1W2CU05</accession>
<evidence type="ECO:0000259" key="3">
    <source>
        <dbReference type="Pfam" id="PF18962"/>
    </source>
</evidence>
<dbReference type="InterPro" id="IPR026444">
    <property type="entry name" value="Secre_tail"/>
</dbReference>
<name>A0A1W2CU05_9FLAO</name>
<dbReference type="OrthoDB" id="1220404at2"/>
<proteinExistence type="predicted"/>
<reference evidence="4 5" key="1">
    <citation type="submission" date="2017-04" db="EMBL/GenBank/DDBJ databases">
        <authorList>
            <person name="Afonso C.L."/>
            <person name="Miller P.J."/>
            <person name="Scott M.A."/>
            <person name="Spackman E."/>
            <person name="Goraichik I."/>
            <person name="Dimitrov K.M."/>
            <person name="Suarez D.L."/>
            <person name="Swayne D.E."/>
        </authorList>
    </citation>
    <scope>NUCLEOTIDE SEQUENCE [LARGE SCALE GENOMIC DNA]</scope>
    <source>
        <strain evidence="4 5">CGMCC 1.12708</strain>
    </source>
</reference>
<organism evidence="4 5">
    <name type="scientific">Moheibacter sediminis</name>
    <dbReference type="NCBI Taxonomy" id="1434700"/>
    <lineage>
        <taxon>Bacteria</taxon>
        <taxon>Pseudomonadati</taxon>
        <taxon>Bacteroidota</taxon>
        <taxon>Flavobacteriia</taxon>
        <taxon>Flavobacteriales</taxon>
        <taxon>Weeksellaceae</taxon>
        <taxon>Moheibacter</taxon>
    </lineage>
</organism>
<keyword evidence="1 2" id="KW-0732">Signal</keyword>
<feature type="chain" id="PRO_5013139705" evidence="2">
    <location>
        <begin position="19"/>
        <end position="455"/>
    </location>
</feature>
<feature type="signal peptide" evidence="2">
    <location>
        <begin position="1"/>
        <end position="18"/>
    </location>
</feature>
<dbReference type="NCBIfam" id="TIGR04183">
    <property type="entry name" value="Por_Secre_tail"/>
    <property type="match status" value="1"/>
</dbReference>
<evidence type="ECO:0000313" key="5">
    <source>
        <dbReference type="Proteomes" id="UP000192393"/>
    </source>
</evidence>
<dbReference type="STRING" id="1434700.SAMN06296427_11178"/>